<evidence type="ECO:0000256" key="1">
    <source>
        <dbReference type="SAM" id="MobiDB-lite"/>
    </source>
</evidence>
<evidence type="ECO:0000313" key="2">
    <source>
        <dbReference type="EMBL" id="GIY26760.1"/>
    </source>
</evidence>
<dbReference type="EMBL" id="BPLR01008729">
    <property type="protein sequence ID" value="GIY26760.1"/>
    <property type="molecule type" value="Genomic_DNA"/>
</dbReference>
<feature type="region of interest" description="Disordered" evidence="1">
    <location>
        <begin position="1"/>
        <end position="33"/>
    </location>
</feature>
<feature type="compositionally biased region" description="Basic and acidic residues" evidence="1">
    <location>
        <begin position="69"/>
        <end position="80"/>
    </location>
</feature>
<keyword evidence="3" id="KW-1185">Reference proteome</keyword>
<gene>
    <name evidence="2" type="ORF">CEXT_342311</name>
</gene>
<organism evidence="2 3">
    <name type="scientific">Caerostris extrusa</name>
    <name type="common">Bark spider</name>
    <name type="synonym">Caerostris bankana</name>
    <dbReference type="NCBI Taxonomy" id="172846"/>
    <lineage>
        <taxon>Eukaryota</taxon>
        <taxon>Metazoa</taxon>
        <taxon>Ecdysozoa</taxon>
        <taxon>Arthropoda</taxon>
        <taxon>Chelicerata</taxon>
        <taxon>Arachnida</taxon>
        <taxon>Araneae</taxon>
        <taxon>Araneomorphae</taxon>
        <taxon>Entelegynae</taxon>
        <taxon>Araneoidea</taxon>
        <taxon>Araneidae</taxon>
        <taxon>Caerostris</taxon>
    </lineage>
</organism>
<dbReference type="AlphaFoldDB" id="A0AAV4RYD2"/>
<sequence>MSASMRKDITRKEETWNRSRNTVSTASKRRKKQRLIAPLIYTIKISQGDNERKRKPLPDMSASMRKVITRKDETWNRSRA</sequence>
<comment type="caution">
    <text evidence="2">The sequence shown here is derived from an EMBL/GenBank/DDBJ whole genome shotgun (WGS) entry which is preliminary data.</text>
</comment>
<feature type="region of interest" description="Disordered" evidence="1">
    <location>
        <begin position="47"/>
        <end position="80"/>
    </location>
</feature>
<dbReference type="Proteomes" id="UP001054945">
    <property type="component" value="Unassembled WGS sequence"/>
</dbReference>
<evidence type="ECO:0000313" key="3">
    <source>
        <dbReference type="Proteomes" id="UP001054945"/>
    </source>
</evidence>
<proteinExistence type="predicted"/>
<reference evidence="2 3" key="1">
    <citation type="submission" date="2021-06" db="EMBL/GenBank/DDBJ databases">
        <title>Caerostris extrusa draft genome.</title>
        <authorList>
            <person name="Kono N."/>
            <person name="Arakawa K."/>
        </authorList>
    </citation>
    <scope>NUCLEOTIDE SEQUENCE [LARGE SCALE GENOMIC DNA]</scope>
</reference>
<name>A0AAV4RYD2_CAEEX</name>
<accession>A0AAV4RYD2</accession>
<protein>
    <submittedName>
        <fullName evidence="2">Uncharacterized protein</fullName>
    </submittedName>
</protein>
<feature type="compositionally biased region" description="Basic and acidic residues" evidence="1">
    <location>
        <begin position="1"/>
        <end position="17"/>
    </location>
</feature>